<dbReference type="EMBL" id="JAUTIX010000003">
    <property type="protein sequence ID" value="MDP0398532.1"/>
    <property type="molecule type" value="Genomic_DNA"/>
</dbReference>
<evidence type="ECO:0000313" key="2">
    <source>
        <dbReference type="Proteomes" id="UP001178281"/>
    </source>
</evidence>
<dbReference type="RefSeq" id="WP_305111366.1">
    <property type="nucleotide sequence ID" value="NZ_JAUTIX010000003.1"/>
</dbReference>
<sequence length="89" mass="9916">MSHPDDYPDDYLALFTEQDAAEQKKVLAKVKATPRAFRRHIEDECPGCRRALVYIAPCYLVCADCNMIGVGVNQEQIDRAVALGIPHLA</sequence>
<protein>
    <submittedName>
        <fullName evidence="1">Uncharacterized protein</fullName>
    </submittedName>
</protein>
<comment type="caution">
    <text evidence="1">The sequence shown here is derived from an EMBL/GenBank/DDBJ whole genome shotgun (WGS) entry which is preliminary data.</text>
</comment>
<gene>
    <name evidence="1" type="ORF">Q7X28_11390</name>
</gene>
<keyword evidence="2" id="KW-1185">Reference proteome</keyword>
<proteinExistence type="predicted"/>
<accession>A0AA90NDR4</accession>
<dbReference type="AlphaFoldDB" id="A0AA90NDR4"/>
<name>A0AA90NDR4_9ACTN</name>
<dbReference type="Proteomes" id="UP001178281">
    <property type="component" value="Unassembled WGS sequence"/>
</dbReference>
<reference evidence="1" key="1">
    <citation type="submission" date="2023-08" db="EMBL/GenBank/DDBJ databases">
        <title>The draft genome of Tsukamurella strandjordii strain 050030.</title>
        <authorList>
            <person name="Zhao F."/>
            <person name="Feng Y."/>
            <person name="Zong Z."/>
        </authorList>
    </citation>
    <scope>NUCLEOTIDE SEQUENCE</scope>
    <source>
        <strain evidence="1">050030</strain>
    </source>
</reference>
<organism evidence="1 2">
    <name type="scientific">Tsukamurella strandjordii</name>
    <dbReference type="NCBI Taxonomy" id="147577"/>
    <lineage>
        <taxon>Bacteria</taxon>
        <taxon>Bacillati</taxon>
        <taxon>Actinomycetota</taxon>
        <taxon>Actinomycetes</taxon>
        <taxon>Mycobacteriales</taxon>
        <taxon>Tsukamurellaceae</taxon>
        <taxon>Tsukamurella</taxon>
    </lineage>
</organism>
<evidence type="ECO:0000313" key="1">
    <source>
        <dbReference type="EMBL" id="MDP0398532.1"/>
    </source>
</evidence>